<name>A0A7G9Z073_9EURY</name>
<dbReference type="Gene3D" id="1.20.1440.60">
    <property type="entry name" value="23S rRNA-intervening sequence"/>
    <property type="match status" value="1"/>
</dbReference>
<organism evidence="1">
    <name type="scientific">Candidatus Methanophagaceae archaeon ANME-1 ERB6</name>
    <dbReference type="NCBI Taxonomy" id="2759912"/>
    <lineage>
        <taxon>Archaea</taxon>
        <taxon>Methanobacteriati</taxon>
        <taxon>Methanobacteriota</taxon>
        <taxon>Stenosarchaea group</taxon>
        <taxon>Methanomicrobia</taxon>
        <taxon>Candidatus Methanophagales</taxon>
        <taxon>Candidatus Methanophagaceae</taxon>
    </lineage>
</organism>
<dbReference type="NCBIfam" id="TIGR02436">
    <property type="entry name" value="four helix bundle protein"/>
    <property type="match status" value="1"/>
</dbReference>
<dbReference type="Pfam" id="PF05635">
    <property type="entry name" value="23S_rRNA_IVP"/>
    <property type="match status" value="1"/>
</dbReference>
<dbReference type="PANTHER" id="PTHR38471">
    <property type="entry name" value="FOUR HELIX BUNDLE PROTEIN"/>
    <property type="match status" value="1"/>
</dbReference>
<evidence type="ECO:0008006" key="2">
    <source>
        <dbReference type="Google" id="ProtNLM"/>
    </source>
</evidence>
<dbReference type="InterPro" id="IPR012657">
    <property type="entry name" value="23S_rRNA-intervening_sequence"/>
</dbReference>
<sequence>MRSHKDLDAWKKSMDMVDSIYKVTKSFPNDELYSLTNQMRRAVISVPSNIRKLINGLIYSLKREVK</sequence>
<accession>A0A7G9Z073</accession>
<dbReference type="InterPro" id="IPR036583">
    <property type="entry name" value="23S_rRNA_IVS_sf"/>
</dbReference>
<dbReference type="PANTHER" id="PTHR38471:SF2">
    <property type="entry name" value="FOUR HELIX BUNDLE PROTEIN"/>
    <property type="match status" value="1"/>
</dbReference>
<gene>
    <name evidence="1" type="ORF">DJFKIEJF_00021</name>
</gene>
<proteinExistence type="predicted"/>
<reference evidence="1" key="1">
    <citation type="submission" date="2020-06" db="EMBL/GenBank/DDBJ databases">
        <title>Unique genomic features of the anaerobic methanotrophic archaea.</title>
        <authorList>
            <person name="Chadwick G.L."/>
            <person name="Skennerton C.T."/>
            <person name="Laso-Perez R."/>
            <person name="Leu A.O."/>
            <person name="Speth D.R."/>
            <person name="Yu H."/>
            <person name="Morgan-Lang C."/>
            <person name="Hatzenpichler R."/>
            <person name="Goudeau D."/>
            <person name="Malmstrom R."/>
            <person name="Brazelton W.J."/>
            <person name="Woyke T."/>
            <person name="Hallam S.J."/>
            <person name="Tyson G.W."/>
            <person name="Wegener G."/>
            <person name="Boetius A."/>
            <person name="Orphan V."/>
        </authorList>
    </citation>
    <scope>NUCLEOTIDE SEQUENCE</scope>
</reference>
<evidence type="ECO:0000313" key="1">
    <source>
        <dbReference type="EMBL" id="QNO53657.1"/>
    </source>
</evidence>
<dbReference type="EMBL" id="MT631548">
    <property type="protein sequence ID" value="QNO53657.1"/>
    <property type="molecule type" value="Genomic_DNA"/>
</dbReference>
<protein>
    <recommendedName>
        <fullName evidence="2">Four helix bundle protein</fullName>
    </recommendedName>
</protein>
<dbReference type="AlphaFoldDB" id="A0A7G9Z073"/>
<dbReference type="SUPFAM" id="SSF158446">
    <property type="entry name" value="IVS-encoded protein-like"/>
    <property type="match status" value="1"/>
</dbReference>